<dbReference type="SUPFAM" id="SSF52540">
    <property type="entry name" value="P-loop containing nucleoside triphosphate hydrolases"/>
    <property type="match status" value="1"/>
</dbReference>
<dbReference type="EMBL" id="NPEV01000003">
    <property type="protein sequence ID" value="RAI29603.1"/>
    <property type="molecule type" value="Genomic_DNA"/>
</dbReference>
<dbReference type="InterPro" id="IPR052539">
    <property type="entry name" value="MGD_biosynthesis_adapter"/>
</dbReference>
<evidence type="ECO:0000259" key="1">
    <source>
        <dbReference type="Pfam" id="PF03205"/>
    </source>
</evidence>
<dbReference type="RefSeq" id="WP_111432766.1">
    <property type="nucleotide sequence ID" value="NZ_JACIGG010000012.1"/>
</dbReference>
<dbReference type="InterPro" id="IPR004435">
    <property type="entry name" value="MobB_dom"/>
</dbReference>
<dbReference type="Pfam" id="PF03205">
    <property type="entry name" value="MobB"/>
    <property type="match status" value="1"/>
</dbReference>
<organism evidence="2 3">
    <name type="scientific">Rhodobium orientis</name>
    <dbReference type="NCBI Taxonomy" id="34017"/>
    <lineage>
        <taxon>Bacteria</taxon>
        <taxon>Pseudomonadati</taxon>
        <taxon>Pseudomonadota</taxon>
        <taxon>Alphaproteobacteria</taxon>
        <taxon>Hyphomicrobiales</taxon>
        <taxon>Rhodobiaceae</taxon>
        <taxon>Rhodobium</taxon>
    </lineage>
</organism>
<protein>
    <submittedName>
        <fullName evidence="2">Molybdopterin-guanine dinucleotide biosynthesis protein B</fullName>
    </submittedName>
</protein>
<comment type="caution">
    <text evidence="2">The sequence shown here is derived from an EMBL/GenBank/DDBJ whole genome shotgun (WGS) entry which is preliminary data.</text>
</comment>
<dbReference type="CDD" id="cd03116">
    <property type="entry name" value="MobB"/>
    <property type="match status" value="1"/>
</dbReference>
<dbReference type="NCBIfam" id="TIGR00176">
    <property type="entry name" value="mobB"/>
    <property type="match status" value="1"/>
</dbReference>
<dbReference type="InterPro" id="IPR027417">
    <property type="entry name" value="P-loop_NTPase"/>
</dbReference>
<dbReference type="GO" id="GO:0005525">
    <property type="term" value="F:GTP binding"/>
    <property type="evidence" value="ECO:0007669"/>
    <property type="project" value="InterPro"/>
</dbReference>
<sequence length="187" mass="20816">MTKLFGANETPVVGVTGWKNSGKTTLVARVVAELTRRGYTVSTVKHAHHAFDVDHEGTDSYKHREAGAVEVALVSGYRWVLMHENRDDEDEPGLADFLPRMAPRDIIVVEGYKREDFPKIEVRRSAARKHDPLALTDPTVIAIASDHPVDETDKPVFELDAIAEITDFIVQTFALRTIAPEEKDAAQ</sequence>
<dbReference type="Proteomes" id="UP000249299">
    <property type="component" value="Unassembled WGS sequence"/>
</dbReference>
<accession>A0A327JVV4</accession>
<evidence type="ECO:0000313" key="2">
    <source>
        <dbReference type="EMBL" id="RAI29603.1"/>
    </source>
</evidence>
<name>A0A327JVV4_9HYPH</name>
<dbReference type="AlphaFoldDB" id="A0A327JVV4"/>
<feature type="domain" description="Molybdopterin-guanine dinucleotide biosynthesis protein B (MobB)" evidence="1">
    <location>
        <begin position="12"/>
        <end position="146"/>
    </location>
</feature>
<gene>
    <name evidence="2" type="primary">mobB</name>
    <name evidence="2" type="ORF">CH339_02875</name>
</gene>
<dbReference type="PANTHER" id="PTHR40072">
    <property type="entry name" value="MOLYBDOPTERIN-GUANINE DINUCLEOTIDE BIOSYNTHESIS ADAPTER PROTEIN-RELATED"/>
    <property type="match status" value="1"/>
</dbReference>
<keyword evidence="3" id="KW-1185">Reference proteome</keyword>
<dbReference type="OrthoDB" id="9804758at2"/>
<proteinExistence type="predicted"/>
<dbReference type="GO" id="GO:0006777">
    <property type="term" value="P:Mo-molybdopterin cofactor biosynthetic process"/>
    <property type="evidence" value="ECO:0007669"/>
    <property type="project" value="InterPro"/>
</dbReference>
<evidence type="ECO:0000313" key="3">
    <source>
        <dbReference type="Proteomes" id="UP000249299"/>
    </source>
</evidence>
<reference evidence="2 3" key="1">
    <citation type="submission" date="2017-07" db="EMBL/GenBank/DDBJ databases">
        <title>Draft Genome Sequences of Select Purple Nonsulfur Bacteria.</title>
        <authorList>
            <person name="Lasarre B."/>
            <person name="Mckinlay J.B."/>
        </authorList>
    </citation>
    <scope>NUCLEOTIDE SEQUENCE [LARGE SCALE GENOMIC DNA]</scope>
    <source>
        <strain evidence="2 3">DSM 11290</strain>
    </source>
</reference>
<dbReference type="PANTHER" id="PTHR40072:SF1">
    <property type="entry name" value="MOLYBDOPTERIN-GUANINE DINUCLEOTIDE BIOSYNTHESIS ADAPTER PROTEIN"/>
    <property type="match status" value="1"/>
</dbReference>
<dbReference type="Gene3D" id="3.40.50.300">
    <property type="entry name" value="P-loop containing nucleotide triphosphate hydrolases"/>
    <property type="match status" value="1"/>
</dbReference>